<evidence type="ECO:0000259" key="2">
    <source>
        <dbReference type="Pfam" id="PF01425"/>
    </source>
</evidence>
<keyword evidence="4" id="KW-1185">Reference proteome</keyword>
<gene>
    <name evidence="3" type="ORF">FHU38_003518</name>
</gene>
<name>A0A7X5US28_9PSEU</name>
<dbReference type="InterPro" id="IPR020556">
    <property type="entry name" value="Amidase_CS"/>
</dbReference>
<accession>A0A7X5US28</accession>
<proteinExistence type="predicted"/>
<reference evidence="3 4" key="1">
    <citation type="submission" date="2020-03" db="EMBL/GenBank/DDBJ databases">
        <title>Sequencing the genomes of 1000 actinobacteria strains.</title>
        <authorList>
            <person name="Klenk H.-P."/>
        </authorList>
    </citation>
    <scope>NUCLEOTIDE SEQUENCE [LARGE SCALE GENOMIC DNA]</scope>
    <source>
        <strain evidence="3 4">DSM 45685</strain>
    </source>
</reference>
<dbReference type="InterPro" id="IPR023631">
    <property type="entry name" value="Amidase_dom"/>
</dbReference>
<feature type="region of interest" description="Disordered" evidence="1">
    <location>
        <begin position="461"/>
        <end position="482"/>
    </location>
</feature>
<sequence length="482" mass="51956">MSEAELCLRSATELAGMLRRREVSAREVLDAHLDRIDAVNPKVNAIVTVAREHANRAARAADEAIMRSGPLGPLHGLPVAHKDLTETKGIRTTYGSPARARFVPDFDSIVVERLTSAGAVTVGKTNTPEWGTGSQTFNPLFGATRNPYDLTKTVGGSSGGAAAALAARLVPIADGTDMGGSLRNPASFCNVVGLRPSLGRVPMWPTADPMFTLSVAGPMARTVADVALLMRVLAEPDPRSPLSHHVPAARFAEPLDRDFTGTSVAWSDDLGGLPVDERVLRAMRPGRQALAALGCRVVDRDPDLTGAEDAFRTWRAWYYALSLGELYREHPEWFGESAAWNIEVGQRLTGEDLARAQQRRIALYHRIREFLDSHEFLVTLVSPVPPFDVELPYPPEVAGVESQTYLDWMRSCYWISATGLPAASVPCGFTDDGLPVGLQIVGRPGDDFGVLQLAHAFESATGTGLRGPDLPVDTDDPHGSTP</sequence>
<dbReference type="InterPro" id="IPR000120">
    <property type="entry name" value="Amidase"/>
</dbReference>
<dbReference type="InterPro" id="IPR036928">
    <property type="entry name" value="AS_sf"/>
</dbReference>
<dbReference type="GO" id="GO:0004040">
    <property type="term" value="F:amidase activity"/>
    <property type="evidence" value="ECO:0007669"/>
    <property type="project" value="UniProtKB-EC"/>
</dbReference>
<organism evidence="3 4">
    <name type="scientific">Saccharomonospora amisosensis</name>
    <dbReference type="NCBI Taxonomy" id="1128677"/>
    <lineage>
        <taxon>Bacteria</taxon>
        <taxon>Bacillati</taxon>
        <taxon>Actinomycetota</taxon>
        <taxon>Actinomycetes</taxon>
        <taxon>Pseudonocardiales</taxon>
        <taxon>Pseudonocardiaceae</taxon>
        <taxon>Saccharomonospora</taxon>
    </lineage>
</organism>
<dbReference type="AlphaFoldDB" id="A0A7X5US28"/>
<evidence type="ECO:0000313" key="3">
    <source>
        <dbReference type="EMBL" id="NIJ13174.1"/>
    </source>
</evidence>
<evidence type="ECO:0000313" key="4">
    <source>
        <dbReference type="Proteomes" id="UP000545493"/>
    </source>
</evidence>
<dbReference type="EC" id="3.5.1.4" evidence="3"/>
<dbReference type="Proteomes" id="UP000545493">
    <property type="component" value="Unassembled WGS sequence"/>
</dbReference>
<dbReference type="RefSeq" id="WP_167172778.1">
    <property type="nucleotide sequence ID" value="NZ_JAAOYM010000001.1"/>
</dbReference>
<dbReference type="PROSITE" id="PS00571">
    <property type="entry name" value="AMIDASES"/>
    <property type="match status" value="1"/>
</dbReference>
<comment type="caution">
    <text evidence="3">The sequence shown here is derived from an EMBL/GenBank/DDBJ whole genome shotgun (WGS) entry which is preliminary data.</text>
</comment>
<keyword evidence="3" id="KW-0378">Hydrolase</keyword>
<dbReference type="NCBIfam" id="NF005686">
    <property type="entry name" value="PRK07486.1"/>
    <property type="match status" value="1"/>
</dbReference>
<protein>
    <submittedName>
        <fullName evidence="3">Amidase</fullName>
        <ecNumber evidence="3">3.5.1.4</ecNumber>
    </submittedName>
</protein>
<dbReference type="PANTHER" id="PTHR11895">
    <property type="entry name" value="TRANSAMIDASE"/>
    <property type="match status" value="1"/>
</dbReference>
<feature type="domain" description="Amidase" evidence="2">
    <location>
        <begin position="27"/>
        <end position="451"/>
    </location>
</feature>
<evidence type="ECO:0000256" key="1">
    <source>
        <dbReference type="SAM" id="MobiDB-lite"/>
    </source>
</evidence>
<dbReference type="SUPFAM" id="SSF75304">
    <property type="entry name" value="Amidase signature (AS) enzymes"/>
    <property type="match status" value="1"/>
</dbReference>
<dbReference type="PANTHER" id="PTHR11895:SF76">
    <property type="entry name" value="INDOLEACETAMIDE HYDROLASE"/>
    <property type="match status" value="1"/>
</dbReference>
<dbReference type="Pfam" id="PF01425">
    <property type="entry name" value="Amidase"/>
    <property type="match status" value="1"/>
</dbReference>
<dbReference type="Gene3D" id="3.90.1300.10">
    <property type="entry name" value="Amidase signature (AS) domain"/>
    <property type="match status" value="1"/>
</dbReference>
<dbReference type="EMBL" id="JAAOYM010000001">
    <property type="protein sequence ID" value="NIJ13174.1"/>
    <property type="molecule type" value="Genomic_DNA"/>
</dbReference>